<comment type="caution">
    <text evidence="1">The sequence shown here is derived from an EMBL/GenBank/DDBJ whole genome shotgun (WGS) entry which is preliminary data.</text>
</comment>
<accession>A0ACA9P385</accession>
<dbReference type="EMBL" id="CAJVPT010029331">
    <property type="protein sequence ID" value="CAG8690313.1"/>
    <property type="molecule type" value="Genomic_DNA"/>
</dbReference>
<proteinExistence type="predicted"/>
<protein>
    <submittedName>
        <fullName evidence="1">3554_t:CDS:1</fullName>
    </submittedName>
</protein>
<reference evidence="1" key="1">
    <citation type="submission" date="2021-06" db="EMBL/GenBank/DDBJ databases">
        <authorList>
            <person name="Kallberg Y."/>
            <person name="Tangrot J."/>
            <person name="Rosling A."/>
        </authorList>
    </citation>
    <scope>NUCLEOTIDE SEQUENCE</scope>
    <source>
        <strain evidence="1">CL356</strain>
    </source>
</reference>
<feature type="non-terminal residue" evidence="1">
    <location>
        <position position="52"/>
    </location>
</feature>
<name>A0ACA9P385_9GLOM</name>
<sequence length="52" mass="5982">MVAQEKATQQYAGTAQGRHDPTESYEMDLRVWLERPTQVVNWQVKDSSSKSL</sequence>
<evidence type="ECO:0000313" key="2">
    <source>
        <dbReference type="Proteomes" id="UP000789525"/>
    </source>
</evidence>
<evidence type="ECO:0000313" key="1">
    <source>
        <dbReference type="EMBL" id="CAG8690313.1"/>
    </source>
</evidence>
<organism evidence="1 2">
    <name type="scientific">Acaulospora colombiana</name>
    <dbReference type="NCBI Taxonomy" id="27376"/>
    <lineage>
        <taxon>Eukaryota</taxon>
        <taxon>Fungi</taxon>
        <taxon>Fungi incertae sedis</taxon>
        <taxon>Mucoromycota</taxon>
        <taxon>Glomeromycotina</taxon>
        <taxon>Glomeromycetes</taxon>
        <taxon>Diversisporales</taxon>
        <taxon>Acaulosporaceae</taxon>
        <taxon>Acaulospora</taxon>
    </lineage>
</organism>
<keyword evidence="2" id="KW-1185">Reference proteome</keyword>
<dbReference type="Proteomes" id="UP000789525">
    <property type="component" value="Unassembled WGS sequence"/>
</dbReference>
<gene>
    <name evidence="1" type="ORF">ACOLOM_LOCUS9795</name>
</gene>